<dbReference type="GO" id="GO:0000287">
    <property type="term" value="F:magnesium ion binding"/>
    <property type="evidence" value="ECO:0007669"/>
    <property type="project" value="UniProtKB-UniRule"/>
</dbReference>
<feature type="binding site" evidence="10">
    <location>
        <position position="133"/>
    </location>
    <ligand>
        <name>Mg(2+)</name>
        <dbReference type="ChEBI" id="CHEBI:18420"/>
        <label>2</label>
    </ligand>
</feature>
<dbReference type="InterPro" id="IPR036397">
    <property type="entry name" value="RNaseH_sf"/>
</dbReference>
<evidence type="ECO:0000256" key="10">
    <source>
        <dbReference type="HAMAP-Rule" id="MF_00042"/>
    </source>
</evidence>
<comment type="catalytic activity">
    <reaction evidence="1 10">
        <text>Endonucleolytic cleavage to 5'-phosphomonoester.</text>
        <dbReference type="EC" id="3.1.26.4"/>
    </reaction>
</comment>
<feature type="binding site" evidence="10">
    <location>
        <position position="12"/>
    </location>
    <ligand>
        <name>Mg(2+)</name>
        <dbReference type="ChEBI" id="CHEBI:18420"/>
        <label>1</label>
    </ligand>
</feature>
<dbReference type="PROSITE" id="PS50879">
    <property type="entry name" value="RNASE_H_1"/>
    <property type="match status" value="1"/>
</dbReference>
<evidence type="ECO:0000256" key="2">
    <source>
        <dbReference type="ARBA" id="ARBA00005300"/>
    </source>
</evidence>
<gene>
    <name evidence="10 12" type="primary">rnhA</name>
    <name evidence="12" type="ORF">IAC06_00690</name>
</gene>
<dbReference type="EMBL" id="JADIMI010000008">
    <property type="protein sequence ID" value="MBO8451388.1"/>
    <property type="molecule type" value="Genomic_DNA"/>
</dbReference>
<dbReference type="Proteomes" id="UP000823661">
    <property type="component" value="Unassembled WGS sequence"/>
</dbReference>
<evidence type="ECO:0000259" key="11">
    <source>
        <dbReference type="PROSITE" id="PS50879"/>
    </source>
</evidence>
<reference evidence="12" key="2">
    <citation type="journal article" date="2021" name="PeerJ">
        <title>Extensive microbial diversity within the chicken gut microbiome revealed by metagenomics and culture.</title>
        <authorList>
            <person name="Gilroy R."/>
            <person name="Ravi A."/>
            <person name="Getino M."/>
            <person name="Pursley I."/>
            <person name="Horton D.L."/>
            <person name="Alikhan N.F."/>
            <person name="Baker D."/>
            <person name="Gharbi K."/>
            <person name="Hall N."/>
            <person name="Watson M."/>
            <person name="Adriaenssens E.M."/>
            <person name="Foster-Nyarko E."/>
            <person name="Jarju S."/>
            <person name="Secka A."/>
            <person name="Antonio M."/>
            <person name="Oren A."/>
            <person name="Chaudhuri R.R."/>
            <person name="La Ragione R."/>
            <person name="Hildebrand F."/>
            <person name="Pallen M.J."/>
        </authorList>
    </citation>
    <scope>NUCLEOTIDE SEQUENCE</scope>
    <source>
        <strain evidence="12">B1-20833</strain>
    </source>
</reference>
<dbReference type="GO" id="GO:0005737">
    <property type="term" value="C:cytoplasm"/>
    <property type="evidence" value="ECO:0007669"/>
    <property type="project" value="UniProtKB-SubCell"/>
</dbReference>
<dbReference type="GO" id="GO:0004523">
    <property type="term" value="F:RNA-DNA hybrid ribonuclease activity"/>
    <property type="evidence" value="ECO:0007669"/>
    <property type="project" value="UniProtKB-UniRule"/>
</dbReference>
<protein>
    <recommendedName>
        <fullName evidence="4 10">Ribonuclease H</fullName>
        <shortName evidence="10">RNase H</shortName>
        <ecNumber evidence="4 10">3.1.26.4</ecNumber>
    </recommendedName>
</protein>
<evidence type="ECO:0000256" key="3">
    <source>
        <dbReference type="ARBA" id="ARBA00011245"/>
    </source>
</evidence>
<keyword evidence="9 10" id="KW-0460">Magnesium</keyword>
<keyword evidence="7 10" id="KW-0255">Endonuclease</keyword>
<dbReference type="Pfam" id="PF00075">
    <property type="entry name" value="RNase_H"/>
    <property type="match status" value="1"/>
</dbReference>
<evidence type="ECO:0000313" key="13">
    <source>
        <dbReference type="Proteomes" id="UP000823661"/>
    </source>
</evidence>
<dbReference type="Gene3D" id="3.30.420.10">
    <property type="entry name" value="Ribonuclease H-like superfamily/Ribonuclease H"/>
    <property type="match status" value="1"/>
</dbReference>
<evidence type="ECO:0000256" key="5">
    <source>
        <dbReference type="ARBA" id="ARBA00022722"/>
    </source>
</evidence>
<evidence type="ECO:0000256" key="7">
    <source>
        <dbReference type="ARBA" id="ARBA00022759"/>
    </source>
</evidence>
<evidence type="ECO:0000256" key="6">
    <source>
        <dbReference type="ARBA" id="ARBA00022723"/>
    </source>
</evidence>
<dbReference type="GO" id="GO:0003676">
    <property type="term" value="F:nucleic acid binding"/>
    <property type="evidence" value="ECO:0007669"/>
    <property type="project" value="InterPro"/>
</dbReference>
<organism evidence="12 13">
    <name type="scientific">Candidatus Cryptobacteroides intestinavium</name>
    <dbReference type="NCBI Taxonomy" id="2840766"/>
    <lineage>
        <taxon>Bacteria</taxon>
        <taxon>Pseudomonadati</taxon>
        <taxon>Bacteroidota</taxon>
        <taxon>Bacteroidia</taxon>
        <taxon>Bacteroidales</taxon>
        <taxon>Candidatus Cryptobacteroides</taxon>
    </lineage>
</organism>
<evidence type="ECO:0000256" key="8">
    <source>
        <dbReference type="ARBA" id="ARBA00022801"/>
    </source>
</evidence>
<comment type="subunit">
    <text evidence="3 10">Monomer.</text>
</comment>
<dbReference type="PANTHER" id="PTHR10642">
    <property type="entry name" value="RIBONUCLEASE H1"/>
    <property type="match status" value="1"/>
</dbReference>
<feature type="binding site" evidence="10">
    <location>
        <position position="12"/>
    </location>
    <ligand>
        <name>Mg(2+)</name>
        <dbReference type="ChEBI" id="CHEBI:18420"/>
        <label>2</label>
    </ligand>
</feature>
<reference evidence="12" key="1">
    <citation type="submission" date="2020-10" db="EMBL/GenBank/DDBJ databases">
        <authorList>
            <person name="Gilroy R."/>
        </authorList>
    </citation>
    <scope>NUCLEOTIDE SEQUENCE</scope>
    <source>
        <strain evidence="12">B1-20833</strain>
    </source>
</reference>
<comment type="function">
    <text evidence="10">Endonuclease that specifically degrades the RNA of RNA-DNA hybrids.</text>
</comment>
<name>A0A9D9EQT0_9BACT</name>
<feature type="binding site" evidence="10">
    <location>
        <position position="50"/>
    </location>
    <ligand>
        <name>Mg(2+)</name>
        <dbReference type="ChEBI" id="CHEBI:18420"/>
        <label>1</label>
    </ligand>
</feature>
<feature type="binding site" evidence="10">
    <location>
        <position position="73"/>
    </location>
    <ligand>
        <name>Mg(2+)</name>
        <dbReference type="ChEBI" id="CHEBI:18420"/>
        <label>1</label>
    </ligand>
</feature>
<feature type="domain" description="RNase H type-1" evidence="11">
    <location>
        <begin position="3"/>
        <end position="141"/>
    </location>
</feature>
<dbReference type="NCBIfam" id="NF001236">
    <property type="entry name" value="PRK00203.1"/>
    <property type="match status" value="1"/>
</dbReference>
<sequence>MQSRPPIYLYTDGSSSGNPGPGGYGVVLKCAGMVKEMSGGFAVTTNNRMELLAVIIGLEAIRWQNAEVQVYSDSSYVVNAVNKGWLEGWEKKGFAKVKNPDLWRRFLPLYRRHRVAFHWIRGHNGHPENERCDALAVAAGSVAARNGAVLPPDTGFEQLQNIQ</sequence>
<proteinExistence type="inferred from homology"/>
<dbReference type="HAMAP" id="MF_00042">
    <property type="entry name" value="RNase_H"/>
    <property type="match status" value="1"/>
</dbReference>
<evidence type="ECO:0000256" key="9">
    <source>
        <dbReference type="ARBA" id="ARBA00022842"/>
    </source>
</evidence>
<comment type="similarity">
    <text evidence="2 10">Belongs to the RNase H family.</text>
</comment>
<accession>A0A9D9EQT0</accession>
<evidence type="ECO:0000256" key="1">
    <source>
        <dbReference type="ARBA" id="ARBA00000077"/>
    </source>
</evidence>
<comment type="caution">
    <text evidence="12">The sequence shown here is derived from an EMBL/GenBank/DDBJ whole genome shotgun (WGS) entry which is preliminary data.</text>
</comment>
<keyword evidence="6 10" id="KW-0479">Metal-binding</keyword>
<evidence type="ECO:0000256" key="4">
    <source>
        <dbReference type="ARBA" id="ARBA00012180"/>
    </source>
</evidence>
<dbReference type="GO" id="GO:0043137">
    <property type="term" value="P:DNA replication, removal of RNA primer"/>
    <property type="evidence" value="ECO:0007669"/>
    <property type="project" value="TreeGrafter"/>
</dbReference>
<dbReference type="AlphaFoldDB" id="A0A9D9EQT0"/>
<dbReference type="InterPro" id="IPR022892">
    <property type="entry name" value="RNaseHI"/>
</dbReference>
<dbReference type="PANTHER" id="PTHR10642:SF26">
    <property type="entry name" value="RIBONUCLEASE H1"/>
    <property type="match status" value="1"/>
</dbReference>
<keyword evidence="5 10" id="KW-0540">Nuclease</keyword>
<comment type="cofactor">
    <cofactor evidence="10">
        <name>Mg(2+)</name>
        <dbReference type="ChEBI" id="CHEBI:18420"/>
    </cofactor>
    <text evidence="10">Binds 1 Mg(2+) ion per subunit. May bind a second metal ion at a regulatory site, or after substrate binding.</text>
</comment>
<dbReference type="InterPro" id="IPR012337">
    <property type="entry name" value="RNaseH-like_sf"/>
</dbReference>
<keyword evidence="8 10" id="KW-0378">Hydrolase</keyword>
<dbReference type="InterPro" id="IPR002156">
    <property type="entry name" value="RNaseH_domain"/>
</dbReference>
<dbReference type="InterPro" id="IPR050092">
    <property type="entry name" value="RNase_H"/>
</dbReference>
<keyword evidence="10" id="KW-0963">Cytoplasm</keyword>
<dbReference type="EC" id="3.1.26.4" evidence="4 10"/>
<comment type="subcellular location">
    <subcellularLocation>
        <location evidence="10">Cytoplasm</location>
    </subcellularLocation>
</comment>
<dbReference type="CDD" id="cd09278">
    <property type="entry name" value="RNase_HI_prokaryote_like"/>
    <property type="match status" value="1"/>
</dbReference>
<evidence type="ECO:0000313" key="12">
    <source>
        <dbReference type="EMBL" id="MBO8451388.1"/>
    </source>
</evidence>
<dbReference type="SUPFAM" id="SSF53098">
    <property type="entry name" value="Ribonuclease H-like"/>
    <property type="match status" value="1"/>
</dbReference>